<organism evidence="1 2">
    <name type="scientific">Halorubrum xinjiangense</name>
    <dbReference type="NCBI Taxonomy" id="261291"/>
    <lineage>
        <taxon>Archaea</taxon>
        <taxon>Methanobacteriati</taxon>
        <taxon>Methanobacteriota</taxon>
        <taxon>Stenosarchaea group</taxon>
        <taxon>Halobacteria</taxon>
        <taxon>Halobacteriales</taxon>
        <taxon>Haloferacaceae</taxon>
        <taxon>Halorubrum</taxon>
    </lineage>
</organism>
<accession>A0A1G7RDZ8</accession>
<protein>
    <submittedName>
        <fullName evidence="1">Uncharacterized protein</fullName>
    </submittedName>
</protein>
<evidence type="ECO:0000313" key="2">
    <source>
        <dbReference type="Proteomes" id="UP000324020"/>
    </source>
</evidence>
<dbReference type="AlphaFoldDB" id="A0A1G7RDZ8"/>
<gene>
    <name evidence="1" type="ORF">SAMN04488067_11514</name>
</gene>
<name>A0A1G7RDZ8_9EURY</name>
<dbReference type="OrthoDB" id="382336at2157"/>
<proteinExistence type="predicted"/>
<dbReference type="RefSeq" id="WP_149799647.1">
    <property type="nucleotide sequence ID" value="NZ_FNBO01000015.1"/>
</dbReference>
<reference evidence="1 2" key="1">
    <citation type="submission" date="2016-10" db="EMBL/GenBank/DDBJ databases">
        <authorList>
            <person name="Varghese N."/>
            <person name="Submissions S."/>
        </authorList>
    </citation>
    <scope>NUCLEOTIDE SEQUENCE [LARGE SCALE GENOMIC DNA]</scope>
    <source>
        <strain evidence="1 2">CGMCC 1.3527</strain>
    </source>
</reference>
<dbReference type="EMBL" id="FNBO01000015">
    <property type="protein sequence ID" value="SDG09007.1"/>
    <property type="molecule type" value="Genomic_DNA"/>
</dbReference>
<evidence type="ECO:0000313" key="1">
    <source>
        <dbReference type="EMBL" id="SDG09007.1"/>
    </source>
</evidence>
<sequence length="304" mass="35496">MKIRYNADVESVVVDIKENQFQIGDWEGYFTFRESDHENLEVTVEGVVIVRKLSEEEKRKLIQRTKVEPAKSDGENSKLKIGTPEEVTNDARETLQAIESFGGLHGIHEVEWRFPEVEYIPESDSEKEDLDILNHHIEEEYPLIPKEWTFDLNKINWGNVKSLSVPLSFFRRGKRLFDEGDYINSYTNCYMVIEGLYAESHKNVESQFLDSKELLDAAKTSFEAVMETVGEELLEFFEFYDKEKSPEGYIRLLVVIRHQLNHFFGESNGPHAPNPLEADRFQPLSRAMMHLSYYVLLLKVYEIE</sequence>
<dbReference type="Proteomes" id="UP000324020">
    <property type="component" value="Unassembled WGS sequence"/>
</dbReference>
<keyword evidence="2" id="KW-1185">Reference proteome</keyword>